<organism evidence="4 5">
    <name type="scientific">Desulfonema magnum</name>
    <dbReference type="NCBI Taxonomy" id="45655"/>
    <lineage>
        <taxon>Bacteria</taxon>
        <taxon>Pseudomonadati</taxon>
        <taxon>Thermodesulfobacteriota</taxon>
        <taxon>Desulfobacteria</taxon>
        <taxon>Desulfobacterales</taxon>
        <taxon>Desulfococcaceae</taxon>
        <taxon>Desulfonema</taxon>
    </lineage>
</organism>
<keyword evidence="5" id="KW-1185">Reference proteome</keyword>
<dbReference type="EMBL" id="CP061800">
    <property type="protein sequence ID" value="QTA91676.1"/>
    <property type="molecule type" value="Genomic_DNA"/>
</dbReference>
<feature type="signal peptide" evidence="2">
    <location>
        <begin position="1"/>
        <end position="24"/>
    </location>
</feature>
<dbReference type="Proteomes" id="UP000663722">
    <property type="component" value="Chromosome"/>
</dbReference>
<dbReference type="RefSeq" id="WP_207679352.1">
    <property type="nucleotide sequence ID" value="NZ_CP061800.1"/>
</dbReference>
<keyword evidence="2" id="KW-0732">Signal</keyword>
<dbReference type="NCBIfam" id="TIGR02595">
    <property type="entry name" value="PEP_CTERM"/>
    <property type="match status" value="1"/>
</dbReference>
<evidence type="ECO:0000313" key="5">
    <source>
        <dbReference type="Proteomes" id="UP000663722"/>
    </source>
</evidence>
<keyword evidence="1" id="KW-0472">Membrane</keyword>
<dbReference type="InterPro" id="IPR013424">
    <property type="entry name" value="Ice-binding_C"/>
</dbReference>
<dbReference type="AlphaFoldDB" id="A0A975GS46"/>
<gene>
    <name evidence="4" type="ORF">dnm_077490</name>
</gene>
<evidence type="ECO:0000313" key="4">
    <source>
        <dbReference type="EMBL" id="QTA91676.1"/>
    </source>
</evidence>
<name>A0A975GS46_9BACT</name>
<dbReference type="Pfam" id="PF07589">
    <property type="entry name" value="PEP-CTERM"/>
    <property type="match status" value="1"/>
</dbReference>
<dbReference type="KEGG" id="dmm:dnm_077490"/>
<evidence type="ECO:0000259" key="3">
    <source>
        <dbReference type="Pfam" id="PF07589"/>
    </source>
</evidence>
<reference evidence="4" key="1">
    <citation type="journal article" date="2021" name="Microb. Physiol.">
        <title>Proteogenomic Insights into the Physiology of Marine, Sulfate-Reducing, Filamentous Desulfonema limicola and Desulfonema magnum.</title>
        <authorList>
            <person name="Schnaars V."/>
            <person name="Wohlbrand L."/>
            <person name="Scheve S."/>
            <person name="Hinrichs C."/>
            <person name="Reinhardt R."/>
            <person name="Rabus R."/>
        </authorList>
    </citation>
    <scope>NUCLEOTIDE SEQUENCE</scope>
    <source>
        <strain evidence="4">4be13</strain>
    </source>
</reference>
<protein>
    <submittedName>
        <fullName evidence="4">PEP-CTERM domain-containing protein</fullName>
    </submittedName>
</protein>
<evidence type="ECO:0000256" key="2">
    <source>
        <dbReference type="SAM" id="SignalP"/>
    </source>
</evidence>
<sequence length="240" mass="25374">MKKILTVLTISSLMVAFLAASSWAYTYGFTNITSNSTDNATTGESQLFLDITDAGDSQALFTFWNSLDPGNPSSITQIYFENNGLLLDDIISVDGSDGVEYLIAGRAGNLPGGNDLDPKFDADFEIYPDQPTAPNGINPGESLDVLFSIIGSFDDLIAALESEDQNNNMRVGFHVQAFGDGGSEAFVNNLVAVIEKATPGDTGPSPNPGTGGGTVPEPATMFLFIVGLVGLTVLKKKFNK</sequence>
<feature type="domain" description="Ice-binding protein C-terminal" evidence="3">
    <location>
        <begin position="214"/>
        <end position="234"/>
    </location>
</feature>
<feature type="transmembrane region" description="Helical" evidence="1">
    <location>
        <begin position="215"/>
        <end position="234"/>
    </location>
</feature>
<feature type="chain" id="PRO_5036918115" evidence="2">
    <location>
        <begin position="25"/>
        <end position="240"/>
    </location>
</feature>
<accession>A0A975GS46</accession>
<keyword evidence="1" id="KW-1133">Transmembrane helix</keyword>
<proteinExistence type="predicted"/>
<keyword evidence="1" id="KW-0812">Transmembrane</keyword>
<evidence type="ECO:0000256" key="1">
    <source>
        <dbReference type="SAM" id="Phobius"/>
    </source>
</evidence>